<evidence type="ECO:0000313" key="5">
    <source>
        <dbReference type="Proteomes" id="UP000528457"/>
    </source>
</evidence>
<dbReference type="PANTHER" id="PTHR32347">
    <property type="entry name" value="EFFLUX SYSTEM COMPONENT YKNX-RELATED"/>
    <property type="match status" value="1"/>
</dbReference>
<feature type="coiled-coil region" evidence="3">
    <location>
        <begin position="78"/>
        <end position="130"/>
    </location>
</feature>
<comment type="caution">
    <text evidence="4">The sequence shown here is derived from an EMBL/GenBank/DDBJ whole genome shotgun (WGS) entry which is preliminary data.</text>
</comment>
<gene>
    <name evidence="4" type="ORF">HNR48_000877</name>
</gene>
<evidence type="ECO:0000256" key="2">
    <source>
        <dbReference type="ARBA" id="ARBA00023054"/>
    </source>
</evidence>
<dbReference type="Gene3D" id="2.40.30.170">
    <property type="match status" value="1"/>
</dbReference>
<dbReference type="Proteomes" id="UP000528457">
    <property type="component" value="Unassembled WGS sequence"/>
</dbReference>
<name>A0A7X0JQU1_9GAMM</name>
<dbReference type="GO" id="GO:0030313">
    <property type="term" value="C:cell envelope"/>
    <property type="evidence" value="ECO:0007669"/>
    <property type="project" value="UniProtKB-SubCell"/>
</dbReference>
<dbReference type="AlphaFoldDB" id="A0A7X0JQU1"/>
<comment type="subcellular location">
    <subcellularLocation>
        <location evidence="1">Cell envelope</location>
    </subcellularLocation>
</comment>
<reference evidence="4 5" key="1">
    <citation type="submission" date="2020-08" db="EMBL/GenBank/DDBJ databases">
        <title>Genomic Encyclopedia of Type Strains, Phase IV (KMG-IV): sequencing the most valuable type-strain genomes for metagenomic binning, comparative biology and taxonomic classification.</title>
        <authorList>
            <person name="Goeker M."/>
        </authorList>
    </citation>
    <scope>NUCLEOTIDE SEQUENCE [LARGE SCALE GENOMIC DNA]</scope>
    <source>
        <strain evidence="4 5">DSM 22368</strain>
    </source>
</reference>
<keyword evidence="2 3" id="KW-0175">Coiled coil</keyword>
<dbReference type="InterPro" id="IPR050465">
    <property type="entry name" value="UPF0194_transport"/>
</dbReference>
<evidence type="ECO:0000313" key="4">
    <source>
        <dbReference type="EMBL" id="MBB6520599.1"/>
    </source>
</evidence>
<evidence type="ECO:0000256" key="1">
    <source>
        <dbReference type="ARBA" id="ARBA00004196"/>
    </source>
</evidence>
<sequence length="334" mass="37542">MNSPVFVCKIVKNFVMSIFLVAPSLLLAEPLLVSGFVEARYKQQFSTPDSDSWQLQIKWLAKEGKLVEAGETVAIFDSAAVESEVEAEEAKLRKTRAESQKKEQKLRLELLEAESLMRVAELELEKAVLEASIPETHLTKIVYEKNQLEKKKMTLALQDRKQAFTQKKVELSNQLDIAEIQILAASSELKRKQVMLAGLNQKAERMGTVVYVRHPWFGRNIRAGDTVQKNFTVLEIPDTSQLYIQGWLNEVDIARVKTGPVEIYIDALNQEKVKGVLRSVSQQGESRAAWGDASYHALEVEVDDPEFDVSKLLPGMSVMLKVPTSATRKGVRQG</sequence>
<dbReference type="RefSeq" id="WP_166850782.1">
    <property type="nucleotide sequence ID" value="NZ_JAAONY010000001.1"/>
</dbReference>
<dbReference type="InParanoid" id="A0A7X0JQU1"/>
<keyword evidence="5" id="KW-1185">Reference proteome</keyword>
<dbReference type="EMBL" id="JACHHT010000001">
    <property type="protein sequence ID" value="MBB6520599.1"/>
    <property type="molecule type" value="Genomic_DNA"/>
</dbReference>
<evidence type="ECO:0000256" key="3">
    <source>
        <dbReference type="SAM" id="Coils"/>
    </source>
</evidence>
<protein>
    <submittedName>
        <fullName evidence="4">Biotin carboxyl carrier protein</fullName>
    </submittedName>
</protein>
<feature type="coiled-coil region" evidence="3">
    <location>
        <begin position="161"/>
        <end position="188"/>
    </location>
</feature>
<proteinExistence type="predicted"/>
<accession>A0A7X0JQU1</accession>
<organism evidence="4 5">
    <name type="scientific">Pseudoteredinibacter isoporae</name>
    <dbReference type="NCBI Taxonomy" id="570281"/>
    <lineage>
        <taxon>Bacteria</taxon>
        <taxon>Pseudomonadati</taxon>
        <taxon>Pseudomonadota</taxon>
        <taxon>Gammaproteobacteria</taxon>
        <taxon>Cellvibrionales</taxon>
        <taxon>Cellvibrionaceae</taxon>
        <taxon>Pseudoteredinibacter</taxon>
    </lineage>
</organism>
<dbReference type="PANTHER" id="PTHR32347:SF23">
    <property type="entry name" value="BLL5650 PROTEIN"/>
    <property type="match status" value="1"/>
</dbReference>